<feature type="compositionally biased region" description="Low complexity" evidence="5">
    <location>
        <begin position="623"/>
        <end position="632"/>
    </location>
</feature>
<evidence type="ECO:0000313" key="7">
    <source>
        <dbReference type="EMBL" id="AKU92302.1"/>
    </source>
</evidence>
<dbReference type="EMBL" id="CP012332">
    <property type="protein sequence ID" value="AKU92302.1"/>
    <property type="molecule type" value="Genomic_DNA"/>
</dbReference>
<dbReference type="PATRIC" id="fig|1391653.3.peg.2792"/>
<reference evidence="7 8" key="1">
    <citation type="submission" date="2015-08" db="EMBL/GenBank/DDBJ databases">
        <authorList>
            <person name="Babu N.S."/>
            <person name="Beckwith C.J."/>
            <person name="Beseler K.G."/>
            <person name="Brison A."/>
            <person name="Carone J.V."/>
            <person name="Caskin T.P."/>
            <person name="Diamond M."/>
            <person name="Durham M.E."/>
            <person name="Foxe J.M."/>
            <person name="Go M."/>
            <person name="Henderson B.A."/>
            <person name="Jones I.B."/>
            <person name="McGettigan J.A."/>
            <person name="Micheletti S.J."/>
            <person name="Nasrallah M.E."/>
            <person name="Ortiz D."/>
            <person name="Piller C.R."/>
            <person name="Privatt S.R."/>
            <person name="Schneider S.L."/>
            <person name="Sharp S."/>
            <person name="Smith T.C."/>
            <person name="Stanton J.D."/>
            <person name="Ullery H.E."/>
            <person name="Wilson R.J."/>
            <person name="Serrano M.G."/>
            <person name="Buck G."/>
            <person name="Lee V."/>
            <person name="Wang Y."/>
            <person name="Carvalho R."/>
            <person name="Voegtly L."/>
            <person name="Shi R."/>
            <person name="Duckworth R."/>
            <person name="Johnson A."/>
            <person name="Loviza R."/>
            <person name="Walstead R."/>
            <person name="Shah Z."/>
            <person name="Kiflezghi M."/>
            <person name="Wade K."/>
            <person name="Ball S.L."/>
            <person name="Bradley K.W."/>
            <person name="Asai D.J."/>
            <person name="Bowman C.A."/>
            <person name="Russell D.A."/>
            <person name="Pope W.H."/>
            <person name="Jacobs-Sera D."/>
            <person name="Hendrix R.W."/>
            <person name="Hatfull G.F."/>
        </authorList>
    </citation>
    <scope>NUCLEOTIDE SEQUENCE [LARGE SCALE GENOMIC DNA]</scope>
    <source>
        <strain evidence="7 8">DSM 27710</strain>
    </source>
</reference>
<evidence type="ECO:0000256" key="3">
    <source>
        <dbReference type="ARBA" id="ARBA00022777"/>
    </source>
</evidence>
<feature type="region of interest" description="Disordered" evidence="5">
    <location>
        <begin position="446"/>
        <end position="485"/>
    </location>
</feature>
<dbReference type="CDD" id="cd14014">
    <property type="entry name" value="STKc_PknB_like"/>
    <property type="match status" value="1"/>
</dbReference>
<feature type="region of interest" description="Disordered" evidence="5">
    <location>
        <begin position="647"/>
        <end position="680"/>
    </location>
</feature>
<dbReference type="Gene3D" id="3.30.200.20">
    <property type="entry name" value="Phosphorylase Kinase, domain 1"/>
    <property type="match status" value="1"/>
</dbReference>
<feature type="compositionally biased region" description="Low complexity" evidence="5">
    <location>
        <begin position="647"/>
        <end position="669"/>
    </location>
</feature>
<feature type="region of interest" description="Disordered" evidence="5">
    <location>
        <begin position="356"/>
        <end position="411"/>
    </location>
</feature>
<dbReference type="Proteomes" id="UP000055590">
    <property type="component" value="Chromosome"/>
</dbReference>
<dbReference type="InterPro" id="IPR000719">
    <property type="entry name" value="Prot_kinase_dom"/>
</dbReference>
<dbReference type="KEGG" id="vin:AKJ08_2689"/>
<dbReference type="PANTHER" id="PTHR43289:SF6">
    <property type="entry name" value="SERINE_THREONINE-PROTEIN KINASE NEKL-3"/>
    <property type="match status" value="1"/>
</dbReference>
<dbReference type="Pfam" id="PF00069">
    <property type="entry name" value="Pkinase"/>
    <property type="match status" value="1"/>
</dbReference>
<evidence type="ECO:0000259" key="6">
    <source>
        <dbReference type="PROSITE" id="PS50011"/>
    </source>
</evidence>
<gene>
    <name evidence="7" type="ORF">AKJ08_2689</name>
</gene>
<feature type="compositionally biased region" description="Low complexity" evidence="5">
    <location>
        <begin position="552"/>
        <end position="570"/>
    </location>
</feature>
<dbReference type="STRING" id="1391653.AKJ08_2689"/>
<accession>A0A0K1PFL8</accession>
<keyword evidence="3 7" id="KW-0418">Kinase</keyword>
<dbReference type="PROSITE" id="PS50011">
    <property type="entry name" value="PROTEIN_KINASE_DOM"/>
    <property type="match status" value="1"/>
</dbReference>
<feature type="region of interest" description="Disordered" evidence="5">
    <location>
        <begin position="540"/>
        <end position="588"/>
    </location>
</feature>
<dbReference type="SUPFAM" id="SSF56112">
    <property type="entry name" value="Protein kinase-like (PK-like)"/>
    <property type="match status" value="1"/>
</dbReference>
<dbReference type="InterPro" id="IPR008266">
    <property type="entry name" value="Tyr_kinase_AS"/>
</dbReference>
<dbReference type="GO" id="GO:0005524">
    <property type="term" value="F:ATP binding"/>
    <property type="evidence" value="ECO:0007669"/>
    <property type="project" value="UniProtKB-KW"/>
</dbReference>
<dbReference type="AlphaFoldDB" id="A0A0K1PFL8"/>
<dbReference type="GO" id="GO:0004674">
    <property type="term" value="F:protein serine/threonine kinase activity"/>
    <property type="evidence" value="ECO:0007669"/>
    <property type="project" value="TreeGrafter"/>
</dbReference>
<dbReference type="Gene3D" id="1.10.510.10">
    <property type="entry name" value="Transferase(Phosphotransferase) domain 1"/>
    <property type="match status" value="1"/>
</dbReference>
<dbReference type="InterPro" id="IPR011009">
    <property type="entry name" value="Kinase-like_dom_sf"/>
</dbReference>
<feature type="domain" description="Protein kinase" evidence="6">
    <location>
        <begin position="23"/>
        <end position="298"/>
    </location>
</feature>
<keyword evidence="4" id="KW-0067">ATP-binding</keyword>
<evidence type="ECO:0000256" key="1">
    <source>
        <dbReference type="ARBA" id="ARBA00022679"/>
    </source>
</evidence>
<name>A0A0K1PFL8_9BACT</name>
<evidence type="ECO:0000256" key="4">
    <source>
        <dbReference type="ARBA" id="ARBA00022840"/>
    </source>
</evidence>
<evidence type="ECO:0000256" key="2">
    <source>
        <dbReference type="ARBA" id="ARBA00022741"/>
    </source>
</evidence>
<keyword evidence="2" id="KW-0547">Nucleotide-binding</keyword>
<protein>
    <submittedName>
        <fullName evidence="7">Serine/threonine-protein kinase PknB</fullName>
    </submittedName>
</protein>
<proteinExistence type="predicted"/>
<evidence type="ECO:0000313" key="8">
    <source>
        <dbReference type="Proteomes" id="UP000055590"/>
    </source>
</evidence>
<dbReference type="RefSeq" id="WP_050726489.1">
    <property type="nucleotide sequence ID" value="NZ_CP012332.1"/>
</dbReference>
<sequence>MSVPESSPRLGLRPFTPTSFGRFTLLSPLAAGGMGEIFLARSTFQGGLDKLCVIKKVLPQLAKDPEFVERFQDEARTLIQLQHGSIAQVYDTGVFDGDYWIALEFVDGKDLRRLLQRVRSSDGRIPVVLALYITSKVLEALAYAHRKKDENGHDLGLVHRDVSPQNILVSYDGEVKVIDFGLARSKLTMGRNQPQVVLGKLYYMPPEQARGEAVDRRSDLYAVGIVLYELLSGRNPFEDESAEPLISRVRKPKITPIEQVVQGLPAPVCDVVFKALAPDPAERFATAEQMRARVAACLAEIAPDAGPEKLASYVATLFAEEHERERSLIARLMQRGEAGRITFDAPVLETSDETRLLDDAAPGFGTEAAGAPRSRQEGRHLRAVTARFDAGSPEPEPGIGDAAYAPEGSAGPFDQAPHLSTATLVGQPGADLPWERKPSATRLAPARIHRAGTGSEPVPSAASGSRKRDALNSKAGEQKVAVAASPTVSGREPAIAGKPTRRIPVVAILAVLLVAGGGSVFVLGRTPRGVEGVEGRSAPNAAIVRGGDPRNGDAPAAGADGAAKPAPRGGEAVAEGAPENAPRAGDAVADAEPGNAIHADDALAAAGANKAGSRGAGTRRKSPAAGPAARVGGATGAASSALASTAAAPVGSGPASPAPDISRTDAPTRGAPPPATAQAARKRILELRHAAMQDRFDGLVRRYGADRLGNIVVGLKRALDGSFARFIETPEQYDLLERQLGELERILDEREAAIR</sequence>
<keyword evidence="1" id="KW-0808">Transferase</keyword>
<evidence type="ECO:0000256" key="5">
    <source>
        <dbReference type="SAM" id="MobiDB-lite"/>
    </source>
</evidence>
<dbReference type="PANTHER" id="PTHR43289">
    <property type="entry name" value="MITOGEN-ACTIVATED PROTEIN KINASE KINASE KINASE 20-RELATED"/>
    <property type="match status" value="1"/>
</dbReference>
<keyword evidence="8" id="KW-1185">Reference proteome</keyword>
<organism evidence="7 8">
    <name type="scientific">Vulgatibacter incomptus</name>
    <dbReference type="NCBI Taxonomy" id="1391653"/>
    <lineage>
        <taxon>Bacteria</taxon>
        <taxon>Pseudomonadati</taxon>
        <taxon>Myxococcota</taxon>
        <taxon>Myxococcia</taxon>
        <taxon>Myxococcales</taxon>
        <taxon>Cystobacterineae</taxon>
        <taxon>Vulgatibacteraceae</taxon>
        <taxon>Vulgatibacter</taxon>
    </lineage>
</organism>
<dbReference type="PROSITE" id="PS00109">
    <property type="entry name" value="PROTEIN_KINASE_TYR"/>
    <property type="match status" value="1"/>
</dbReference>
<feature type="region of interest" description="Disordered" evidence="5">
    <location>
        <begin position="608"/>
        <end position="632"/>
    </location>
</feature>
<dbReference type="OrthoDB" id="9801841at2"/>